<feature type="compositionally biased region" description="Low complexity" evidence="1">
    <location>
        <begin position="45"/>
        <end position="59"/>
    </location>
</feature>
<evidence type="ECO:0000313" key="4">
    <source>
        <dbReference type="Proteomes" id="UP000295188"/>
    </source>
</evidence>
<dbReference type="OrthoDB" id="1676929at2"/>
<dbReference type="InterPro" id="IPR038610">
    <property type="entry name" value="FliK-like_C_sf"/>
</dbReference>
<sequence length="528" mass="55954">MSNMVMAIKTPTVSVKKDDRKSQTDNNSKNKSGNFIDAMDDANEGADTTNAANNTNSAVNKKDAANDTAKKTAGNTKKTNVKPDTEKTEDDKPANATAVNGAKNNIINMDVLPILAGLQQNSKVLDNVLTAKISLPSETEGTTAASAVDTTGKLLTGTLAANGKSAILAKQPELNIPTTNLKDNTSILQAQPLVSLEELVAAKTGTNLTIKTKATNSLVQNAVPEPVATKSTILPEQGMVSSTKNVTALQNQLPALTETLVKPLNTEMTKNGKQNNDMLLPGQAGTKDKNVVQLNVIDLTAKQGTDGSSDFLSAGRNMQQSISSAKDGTLAAGQKEAPNQTGDTFAFPSFVSTMKDAAQNISPSAPQPAQQQNNAQDSYDIAGQIIKNAQLIKANENSQMTINLQPEHLGELSLKISVAADGLVNASFHSDNAQVRNLLQSTIVQLRQDLQDQGIKVDNINVYSGLSDLLSNGQNNNGKFSDKEQKKSSYRIGQLIEAAGQMDNFSTVAASTDTQNQKITSNGIDYRI</sequence>
<keyword evidence="3" id="KW-0966">Cell projection</keyword>
<dbReference type="Pfam" id="PF02120">
    <property type="entry name" value="Flg_hook"/>
    <property type="match status" value="1"/>
</dbReference>
<keyword evidence="3" id="KW-0282">Flagellum</keyword>
<feature type="domain" description="Flagellar hook-length control protein-like C-terminal" evidence="2">
    <location>
        <begin position="392"/>
        <end position="465"/>
    </location>
</feature>
<comment type="caution">
    <text evidence="3">The sequence shown here is derived from an EMBL/GenBank/DDBJ whole genome shotgun (WGS) entry which is preliminary data.</text>
</comment>
<feature type="compositionally biased region" description="Polar residues" evidence="1">
    <location>
        <begin position="24"/>
        <end position="33"/>
    </location>
</feature>
<proteinExistence type="predicted"/>
<feature type="region of interest" description="Disordered" evidence="1">
    <location>
        <begin position="320"/>
        <end position="341"/>
    </location>
</feature>
<keyword evidence="4" id="KW-1185">Reference proteome</keyword>
<evidence type="ECO:0000256" key="1">
    <source>
        <dbReference type="SAM" id="MobiDB-lite"/>
    </source>
</evidence>
<name>A0A4R3KCU7_9FIRM</name>
<dbReference type="InterPro" id="IPR021136">
    <property type="entry name" value="Flagellar_hook_control-like_C"/>
</dbReference>
<gene>
    <name evidence="3" type="ORF">EDC37_103117</name>
</gene>
<organism evidence="3 4">
    <name type="scientific">Pectinatus cerevisiiphilus</name>
    <dbReference type="NCBI Taxonomy" id="86956"/>
    <lineage>
        <taxon>Bacteria</taxon>
        <taxon>Bacillati</taxon>
        <taxon>Bacillota</taxon>
        <taxon>Negativicutes</taxon>
        <taxon>Selenomonadales</taxon>
        <taxon>Selenomonadaceae</taxon>
        <taxon>Pectinatus</taxon>
    </lineage>
</organism>
<accession>A0A4R3KCU7</accession>
<protein>
    <submittedName>
        <fullName evidence="3">Flagellar hook-length control protein FliK</fullName>
    </submittedName>
</protein>
<keyword evidence="3" id="KW-0969">Cilium</keyword>
<dbReference type="CDD" id="cd17470">
    <property type="entry name" value="T3SS_Flik_C"/>
    <property type="match status" value="1"/>
</dbReference>
<feature type="compositionally biased region" description="Basic and acidic residues" evidence="1">
    <location>
        <begin position="60"/>
        <end position="70"/>
    </location>
</feature>
<feature type="compositionally biased region" description="Basic and acidic residues" evidence="1">
    <location>
        <begin position="81"/>
        <end position="93"/>
    </location>
</feature>
<dbReference type="AlphaFoldDB" id="A0A4R3KCU7"/>
<feature type="region of interest" description="Disordered" evidence="1">
    <location>
        <begin position="1"/>
        <end position="97"/>
    </location>
</feature>
<reference evidence="3 4" key="1">
    <citation type="submission" date="2019-03" db="EMBL/GenBank/DDBJ databases">
        <title>Genomic Encyclopedia of Type Strains, Phase IV (KMG-IV): sequencing the most valuable type-strain genomes for metagenomic binning, comparative biology and taxonomic classification.</title>
        <authorList>
            <person name="Goeker M."/>
        </authorList>
    </citation>
    <scope>NUCLEOTIDE SEQUENCE [LARGE SCALE GENOMIC DNA]</scope>
    <source>
        <strain evidence="3 4">DSM 20467</strain>
    </source>
</reference>
<evidence type="ECO:0000259" key="2">
    <source>
        <dbReference type="Pfam" id="PF02120"/>
    </source>
</evidence>
<dbReference type="Proteomes" id="UP000295188">
    <property type="component" value="Unassembled WGS sequence"/>
</dbReference>
<dbReference type="EMBL" id="SMAA01000003">
    <property type="protein sequence ID" value="TCS80947.1"/>
    <property type="molecule type" value="Genomic_DNA"/>
</dbReference>
<evidence type="ECO:0000313" key="3">
    <source>
        <dbReference type="EMBL" id="TCS80947.1"/>
    </source>
</evidence>
<dbReference type="Gene3D" id="3.30.750.140">
    <property type="match status" value="1"/>
</dbReference>
<dbReference type="RefSeq" id="WP_132547672.1">
    <property type="nucleotide sequence ID" value="NZ_SMAA01000003.1"/>
</dbReference>